<feature type="region of interest" description="Disordered" evidence="5">
    <location>
        <begin position="193"/>
        <end position="214"/>
    </location>
</feature>
<evidence type="ECO:0000256" key="2">
    <source>
        <dbReference type="ARBA" id="ARBA00022692"/>
    </source>
</evidence>
<dbReference type="GO" id="GO:0005739">
    <property type="term" value="C:mitochondrion"/>
    <property type="evidence" value="ECO:0007669"/>
    <property type="project" value="UniProtKB-SubCell"/>
</dbReference>
<protein>
    <recommendedName>
        <fullName evidence="7">HIG1 domain-containing protein</fullName>
    </recommendedName>
</protein>
<feature type="transmembrane region" description="Helical" evidence="6">
    <location>
        <begin position="50"/>
        <end position="69"/>
    </location>
</feature>
<dbReference type="InterPro" id="IPR040153">
    <property type="entry name" value="Rcf2"/>
</dbReference>
<dbReference type="EMBL" id="MCFC01000098">
    <property type="protein sequence ID" value="ORY22138.1"/>
    <property type="molecule type" value="Genomic_DNA"/>
</dbReference>
<dbReference type="PANTHER" id="PTHR28018:SF3">
    <property type="entry name" value="RESPIRATORY SUPERCOMPLEX FACTOR 2, MITOCHONDRIAL"/>
    <property type="match status" value="1"/>
</dbReference>
<evidence type="ECO:0000259" key="7">
    <source>
        <dbReference type="PROSITE" id="PS51503"/>
    </source>
</evidence>
<keyword evidence="2 6" id="KW-0812">Transmembrane</keyword>
<dbReference type="STRING" id="71784.A0A1Y2AHQ6"/>
<evidence type="ECO:0000313" key="9">
    <source>
        <dbReference type="Proteomes" id="UP000193986"/>
    </source>
</evidence>
<keyword evidence="3 6" id="KW-1133">Transmembrane helix</keyword>
<evidence type="ECO:0000256" key="5">
    <source>
        <dbReference type="SAM" id="MobiDB-lite"/>
    </source>
</evidence>
<feature type="transmembrane region" description="Helical" evidence="6">
    <location>
        <begin position="118"/>
        <end position="136"/>
    </location>
</feature>
<dbReference type="InterPro" id="IPR007667">
    <property type="entry name" value="Hypoxia_induced_domain"/>
</dbReference>
<sequence length="214" mass="23882">MKVLTPEDIAGHRAATTKGAIRGILLGAAISAPTFYTLQRRSHFYKQLPLPLKAFGVVVVVVPCFSISAEKAGEAYEREQWTGVGKQELDAKAQAALDRWSSLDTWGKVKDWSKSNKWGLIGTSWASVMAGSFYLVNRNNAQSFAQKLVQARVYAQAWTVVLMLAVAFTSGYSTDEEVPQLKNTDHSWREILEQEGYMKPEQKQKEPLKTPSEK</sequence>
<accession>A0A1Y2AHQ6</accession>
<reference evidence="8 9" key="1">
    <citation type="submission" date="2016-07" db="EMBL/GenBank/DDBJ databases">
        <title>Pervasive Adenine N6-methylation of Active Genes in Fungi.</title>
        <authorList>
            <consortium name="DOE Joint Genome Institute"/>
            <person name="Mondo S.J."/>
            <person name="Dannebaum R.O."/>
            <person name="Kuo R.C."/>
            <person name="Labutti K."/>
            <person name="Haridas S."/>
            <person name="Kuo A."/>
            <person name="Salamov A."/>
            <person name="Ahrendt S.R."/>
            <person name="Lipzen A."/>
            <person name="Sullivan W."/>
            <person name="Andreopoulos W.B."/>
            <person name="Clum A."/>
            <person name="Lindquist E."/>
            <person name="Daum C."/>
            <person name="Ramamoorthy G.K."/>
            <person name="Gryganskyi A."/>
            <person name="Culley D."/>
            <person name="Magnuson J.K."/>
            <person name="James T.Y."/>
            <person name="O'Malley M.A."/>
            <person name="Stajich J.E."/>
            <person name="Spatafora J.W."/>
            <person name="Visel A."/>
            <person name="Grigoriev I.V."/>
        </authorList>
    </citation>
    <scope>NUCLEOTIDE SEQUENCE [LARGE SCALE GENOMIC DNA]</scope>
    <source>
        <strain evidence="8 9">68-887.2</strain>
    </source>
</reference>
<dbReference type="InParanoid" id="A0A1Y2AHQ6"/>
<evidence type="ECO:0000313" key="8">
    <source>
        <dbReference type="EMBL" id="ORY22138.1"/>
    </source>
</evidence>
<comment type="subcellular location">
    <subcellularLocation>
        <location evidence="1">Mitochondrion</location>
    </subcellularLocation>
</comment>
<dbReference type="AlphaFoldDB" id="A0A1Y2AHQ6"/>
<dbReference type="PROSITE" id="PS51503">
    <property type="entry name" value="HIG1"/>
    <property type="match status" value="1"/>
</dbReference>
<evidence type="ECO:0000256" key="6">
    <source>
        <dbReference type="SAM" id="Phobius"/>
    </source>
</evidence>
<evidence type="ECO:0000256" key="3">
    <source>
        <dbReference type="ARBA" id="ARBA00022989"/>
    </source>
</evidence>
<feature type="domain" description="HIG1" evidence="7">
    <location>
        <begin position="90"/>
        <end position="181"/>
    </location>
</feature>
<dbReference type="FunCoup" id="A0A1Y2AHQ6">
    <property type="interactions" value="53"/>
</dbReference>
<feature type="transmembrane region" description="Helical" evidence="6">
    <location>
        <begin position="157"/>
        <end position="174"/>
    </location>
</feature>
<gene>
    <name evidence="8" type="ORF">BCR39DRAFT_508208</name>
</gene>
<dbReference type="Proteomes" id="UP000193986">
    <property type="component" value="Unassembled WGS sequence"/>
</dbReference>
<organism evidence="8 9">
    <name type="scientific">Naematelia encephala</name>
    <dbReference type="NCBI Taxonomy" id="71784"/>
    <lineage>
        <taxon>Eukaryota</taxon>
        <taxon>Fungi</taxon>
        <taxon>Dikarya</taxon>
        <taxon>Basidiomycota</taxon>
        <taxon>Agaricomycotina</taxon>
        <taxon>Tremellomycetes</taxon>
        <taxon>Tremellales</taxon>
        <taxon>Naemateliaceae</taxon>
        <taxon>Naematelia</taxon>
    </lineage>
</organism>
<keyword evidence="4 6" id="KW-0472">Membrane</keyword>
<proteinExistence type="predicted"/>
<evidence type="ECO:0000256" key="1">
    <source>
        <dbReference type="ARBA" id="ARBA00004173"/>
    </source>
</evidence>
<name>A0A1Y2AHQ6_9TREE</name>
<dbReference type="PANTHER" id="PTHR28018">
    <property type="entry name" value="RESPIRATORY SUPERCOMPLEX FACTOR 2, MITOCHONDRIAL"/>
    <property type="match status" value="1"/>
</dbReference>
<dbReference type="OrthoDB" id="1915122at2759"/>
<dbReference type="Pfam" id="PF04588">
    <property type="entry name" value="HIG_1_N"/>
    <property type="match status" value="1"/>
</dbReference>
<evidence type="ECO:0000256" key="4">
    <source>
        <dbReference type="ARBA" id="ARBA00023136"/>
    </source>
</evidence>
<feature type="transmembrane region" description="Helical" evidence="6">
    <location>
        <begin position="20"/>
        <end position="38"/>
    </location>
</feature>
<comment type="caution">
    <text evidence="8">The sequence shown here is derived from an EMBL/GenBank/DDBJ whole genome shotgun (WGS) entry which is preliminary data.</text>
</comment>
<dbReference type="GO" id="GO:0033617">
    <property type="term" value="P:mitochondrial respiratory chain complex IV assembly"/>
    <property type="evidence" value="ECO:0007669"/>
    <property type="project" value="TreeGrafter"/>
</dbReference>
<keyword evidence="9" id="KW-1185">Reference proteome</keyword>